<feature type="compositionally biased region" description="Low complexity" evidence="1">
    <location>
        <begin position="44"/>
        <end position="53"/>
    </location>
</feature>
<evidence type="ECO:0000256" key="1">
    <source>
        <dbReference type="SAM" id="MobiDB-lite"/>
    </source>
</evidence>
<protein>
    <submittedName>
        <fullName evidence="2">Uncharacterized protein</fullName>
    </submittedName>
</protein>
<dbReference type="AlphaFoldDB" id="A0A0A9DJH1"/>
<organism evidence="2">
    <name type="scientific">Arundo donax</name>
    <name type="common">Giant reed</name>
    <name type="synonym">Donax arundinaceus</name>
    <dbReference type="NCBI Taxonomy" id="35708"/>
    <lineage>
        <taxon>Eukaryota</taxon>
        <taxon>Viridiplantae</taxon>
        <taxon>Streptophyta</taxon>
        <taxon>Embryophyta</taxon>
        <taxon>Tracheophyta</taxon>
        <taxon>Spermatophyta</taxon>
        <taxon>Magnoliopsida</taxon>
        <taxon>Liliopsida</taxon>
        <taxon>Poales</taxon>
        <taxon>Poaceae</taxon>
        <taxon>PACMAD clade</taxon>
        <taxon>Arundinoideae</taxon>
        <taxon>Arundineae</taxon>
        <taxon>Arundo</taxon>
    </lineage>
</organism>
<feature type="compositionally biased region" description="Low complexity" evidence="1">
    <location>
        <begin position="20"/>
        <end position="36"/>
    </location>
</feature>
<name>A0A0A9DJH1_ARUDO</name>
<feature type="region of interest" description="Disordered" evidence="1">
    <location>
        <begin position="1"/>
        <end position="107"/>
    </location>
</feature>
<sequence length="107" mass="12322">MWAPRRPWPRGPRRPEQGRTRPSSSCSWRTTASSSWPARERGPRWAWSPVPARRPAPRRRARGARPQVPRHWVGSPLGEWQPGQAPRPWSAGTPGRWPWWGVQARGP</sequence>
<proteinExistence type="predicted"/>
<accession>A0A0A9DJH1</accession>
<reference evidence="2" key="1">
    <citation type="submission" date="2014-09" db="EMBL/GenBank/DDBJ databases">
        <authorList>
            <person name="Magalhaes I.L.F."/>
            <person name="Oliveira U."/>
            <person name="Santos F.R."/>
            <person name="Vidigal T.H.D.A."/>
            <person name="Brescovit A.D."/>
            <person name="Santos A.J."/>
        </authorList>
    </citation>
    <scope>NUCLEOTIDE SEQUENCE</scope>
    <source>
        <tissue evidence="2">Shoot tissue taken approximately 20 cm above the soil surface</tissue>
    </source>
</reference>
<evidence type="ECO:0000313" key="2">
    <source>
        <dbReference type="EMBL" id="JAD83922.1"/>
    </source>
</evidence>
<dbReference type="EMBL" id="GBRH01213973">
    <property type="protein sequence ID" value="JAD83922.1"/>
    <property type="molecule type" value="Transcribed_RNA"/>
</dbReference>
<reference evidence="2" key="2">
    <citation type="journal article" date="2015" name="Data Brief">
        <title>Shoot transcriptome of the giant reed, Arundo donax.</title>
        <authorList>
            <person name="Barrero R.A."/>
            <person name="Guerrero F.D."/>
            <person name="Moolhuijzen P."/>
            <person name="Goolsby J.A."/>
            <person name="Tidwell J."/>
            <person name="Bellgard S.E."/>
            <person name="Bellgard M.I."/>
        </authorList>
    </citation>
    <scope>NUCLEOTIDE SEQUENCE</scope>
    <source>
        <tissue evidence="2">Shoot tissue taken approximately 20 cm above the soil surface</tissue>
    </source>
</reference>